<feature type="transmembrane region" description="Helical" evidence="7">
    <location>
        <begin position="87"/>
        <end position="108"/>
    </location>
</feature>
<evidence type="ECO:0000256" key="7">
    <source>
        <dbReference type="RuleBase" id="RU363032"/>
    </source>
</evidence>
<evidence type="ECO:0000256" key="4">
    <source>
        <dbReference type="ARBA" id="ARBA00022692"/>
    </source>
</evidence>
<dbReference type="Proteomes" id="UP000637643">
    <property type="component" value="Unassembled WGS sequence"/>
</dbReference>
<evidence type="ECO:0000259" key="8">
    <source>
        <dbReference type="PROSITE" id="PS50928"/>
    </source>
</evidence>
<dbReference type="GO" id="GO:0055085">
    <property type="term" value="P:transmembrane transport"/>
    <property type="evidence" value="ECO:0007669"/>
    <property type="project" value="InterPro"/>
</dbReference>
<evidence type="ECO:0000256" key="2">
    <source>
        <dbReference type="ARBA" id="ARBA00022448"/>
    </source>
</evidence>
<feature type="domain" description="ABC transmembrane type-1" evidence="8">
    <location>
        <begin position="83"/>
        <end position="295"/>
    </location>
</feature>
<dbReference type="InterPro" id="IPR000515">
    <property type="entry name" value="MetI-like"/>
</dbReference>
<sequence length="306" mass="34780">MKRIKRWRRLTSNMRAGRLKSNLFAWMLLLPSLLFLLLFTFYPIFLTLRLSLFQADLSSPEPTFVGLGNYRTMFGDEVFRKVMSNNVWFALGTVPAGIALALLMAVFANKALRGKGFMRAAFFYPTLIPMIAAANIWLFIYTPEYGLMSRVFSWFGGSGINWLGTPGLVMWAMILMVVWKEAGYFMIFYLAGLQNISKELYEAAHVDGVSRFTVFRKITFPLLMPTTLFVSIVALTNAFKLVDHLMIMTKGGPNNASNLLLYYIYETAFSFWDQGMASALTVVMIAVLLLIAAVQFFGLDKRIHYN</sequence>
<dbReference type="RefSeq" id="WP_229696058.1">
    <property type="nucleotide sequence ID" value="NZ_BMKR01000006.1"/>
</dbReference>
<dbReference type="Pfam" id="PF00528">
    <property type="entry name" value="BPD_transp_1"/>
    <property type="match status" value="1"/>
</dbReference>
<reference evidence="9" key="1">
    <citation type="journal article" date="2014" name="Int. J. Syst. Evol. Microbiol.">
        <title>Complete genome sequence of Corynebacterium casei LMG S-19264T (=DSM 44701T), isolated from a smear-ripened cheese.</title>
        <authorList>
            <consortium name="US DOE Joint Genome Institute (JGI-PGF)"/>
            <person name="Walter F."/>
            <person name="Albersmeier A."/>
            <person name="Kalinowski J."/>
            <person name="Ruckert C."/>
        </authorList>
    </citation>
    <scope>NUCLEOTIDE SEQUENCE</scope>
    <source>
        <strain evidence="9">CGMCC 1.16134</strain>
    </source>
</reference>
<keyword evidence="10" id="KW-1185">Reference proteome</keyword>
<comment type="caution">
    <text evidence="9">The sequence shown here is derived from an EMBL/GenBank/DDBJ whole genome shotgun (WGS) entry which is preliminary data.</text>
</comment>
<dbReference type="InterPro" id="IPR051393">
    <property type="entry name" value="ABC_transporter_permease"/>
</dbReference>
<evidence type="ECO:0000256" key="3">
    <source>
        <dbReference type="ARBA" id="ARBA00022475"/>
    </source>
</evidence>
<proteinExistence type="inferred from homology"/>
<feature type="transmembrane region" description="Helical" evidence="7">
    <location>
        <begin position="120"/>
        <end position="140"/>
    </location>
</feature>
<evidence type="ECO:0000313" key="10">
    <source>
        <dbReference type="Proteomes" id="UP000637643"/>
    </source>
</evidence>
<organism evidence="9 10">
    <name type="scientific">Paenibacillus albidus</name>
    <dbReference type="NCBI Taxonomy" id="2041023"/>
    <lineage>
        <taxon>Bacteria</taxon>
        <taxon>Bacillati</taxon>
        <taxon>Bacillota</taxon>
        <taxon>Bacilli</taxon>
        <taxon>Bacillales</taxon>
        <taxon>Paenibacillaceae</taxon>
        <taxon>Paenibacillus</taxon>
    </lineage>
</organism>
<comment type="similarity">
    <text evidence="7">Belongs to the binding-protein-dependent transport system permease family.</text>
</comment>
<accession>A0A917C818</accession>
<feature type="transmembrane region" description="Helical" evidence="7">
    <location>
        <begin position="21"/>
        <end position="45"/>
    </location>
</feature>
<dbReference type="InterPro" id="IPR035906">
    <property type="entry name" value="MetI-like_sf"/>
</dbReference>
<feature type="transmembrane region" description="Helical" evidence="7">
    <location>
        <begin position="220"/>
        <end position="239"/>
    </location>
</feature>
<evidence type="ECO:0000256" key="6">
    <source>
        <dbReference type="ARBA" id="ARBA00023136"/>
    </source>
</evidence>
<gene>
    <name evidence="9" type="ORF">GCM10010912_19170</name>
</gene>
<keyword evidence="3" id="KW-1003">Cell membrane</keyword>
<dbReference type="Gene3D" id="1.10.3720.10">
    <property type="entry name" value="MetI-like"/>
    <property type="match status" value="1"/>
</dbReference>
<reference evidence="9" key="2">
    <citation type="submission" date="2020-09" db="EMBL/GenBank/DDBJ databases">
        <authorList>
            <person name="Sun Q."/>
            <person name="Zhou Y."/>
        </authorList>
    </citation>
    <scope>NUCLEOTIDE SEQUENCE</scope>
    <source>
        <strain evidence="9">CGMCC 1.16134</strain>
    </source>
</reference>
<evidence type="ECO:0000256" key="1">
    <source>
        <dbReference type="ARBA" id="ARBA00004651"/>
    </source>
</evidence>
<feature type="transmembrane region" description="Helical" evidence="7">
    <location>
        <begin position="276"/>
        <end position="299"/>
    </location>
</feature>
<dbReference type="CDD" id="cd06261">
    <property type="entry name" value="TM_PBP2"/>
    <property type="match status" value="1"/>
</dbReference>
<name>A0A917C818_9BACL</name>
<keyword evidence="5 7" id="KW-1133">Transmembrane helix</keyword>
<dbReference type="PROSITE" id="PS50928">
    <property type="entry name" value="ABC_TM1"/>
    <property type="match status" value="1"/>
</dbReference>
<protein>
    <submittedName>
        <fullName evidence="9">ABC transporter permease</fullName>
    </submittedName>
</protein>
<dbReference type="PANTHER" id="PTHR30193">
    <property type="entry name" value="ABC TRANSPORTER PERMEASE PROTEIN"/>
    <property type="match status" value="1"/>
</dbReference>
<dbReference type="GO" id="GO:0005886">
    <property type="term" value="C:plasma membrane"/>
    <property type="evidence" value="ECO:0007669"/>
    <property type="project" value="UniProtKB-SubCell"/>
</dbReference>
<keyword evidence="2 7" id="KW-0813">Transport</keyword>
<feature type="transmembrane region" description="Helical" evidence="7">
    <location>
        <begin position="160"/>
        <end position="179"/>
    </location>
</feature>
<comment type="subcellular location">
    <subcellularLocation>
        <location evidence="1 7">Cell membrane</location>
        <topology evidence="1 7">Multi-pass membrane protein</topology>
    </subcellularLocation>
</comment>
<dbReference type="PANTHER" id="PTHR30193:SF37">
    <property type="entry name" value="INNER MEMBRANE ABC TRANSPORTER PERMEASE PROTEIN YCJO"/>
    <property type="match status" value="1"/>
</dbReference>
<dbReference type="EMBL" id="BMKR01000006">
    <property type="protein sequence ID" value="GGF74090.1"/>
    <property type="molecule type" value="Genomic_DNA"/>
</dbReference>
<dbReference type="SUPFAM" id="SSF161098">
    <property type="entry name" value="MetI-like"/>
    <property type="match status" value="1"/>
</dbReference>
<dbReference type="AlphaFoldDB" id="A0A917C818"/>
<evidence type="ECO:0000256" key="5">
    <source>
        <dbReference type="ARBA" id="ARBA00022989"/>
    </source>
</evidence>
<evidence type="ECO:0000313" key="9">
    <source>
        <dbReference type="EMBL" id="GGF74090.1"/>
    </source>
</evidence>
<keyword evidence="6 7" id="KW-0472">Membrane</keyword>
<keyword evidence="4 7" id="KW-0812">Transmembrane</keyword>